<protein>
    <submittedName>
        <fullName evidence="1">Uncharacterized protein</fullName>
    </submittedName>
</protein>
<organism evidence="1 2">
    <name type="scientific">Rubroshorea leprosula</name>
    <dbReference type="NCBI Taxonomy" id="152421"/>
    <lineage>
        <taxon>Eukaryota</taxon>
        <taxon>Viridiplantae</taxon>
        <taxon>Streptophyta</taxon>
        <taxon>Embryophyta</taxon>
        <taxon>Tracheophyta</taxon>
        <taxon>Spermatophyta</taxon>
        <taxon>Magnoliopsida</taxon>
        <taxon>eudicotyledons</taxon>
        <taxon>Gunneridae</taxon>
        <taxon>Pentapetalae</taxon>
        <taxon>rosids</taxon>
        <taxon>malvids</taxon>
        <taxon>Malvales</taxon>
        <taxon>Dipterocarpaceae</taxon>
        <taxon>Rubroshorea</taxon>
    </lineage>
</organism>
<dbReference type="Proteomes" id="UP001054252">
    <property type="component" value="Unassembled WGS sequence"/>
</dbReference>
<keyword evidence="2" id="KW-1185">Reference proteome</keyword>
<comment type="caution">
    <text evidence="1">The sequence shown here is derived from an EMBL/GenBank/DDBJ whole genome shotgun (WGS) entry which is preliminary data.</text>
</comment>
<evidence type="ECO:0000313" key="2">
    <source>
        <dbReference type="Proteomes" id="UP001054252"/>
    </source>
</evidence>
<reference evidence="1 2" key="1">
    <citation type="journal article" date="2021" name="Commun. Biol.">
        <title>The genome of Shorea leprosula (Dipterocarpaceae) highlights the ecological relevance of drought in aseasonal tropical rainforests.</title>
        <authorList>
            <person name="Ng K.K.S."/>
            <person name="Kobayashi M.J."/>
            <person name="Fawcett J.A."/>
            <person name="Hatakeyama M."/>
            <person name="Paape T."/>
            <person name="Ng C.H."/>
            <person name="Ang C.C."/>
            <person name="Tnah L.H."/>
            <person name="Lee C.T."/>
            <person name="Nishiyama T."/>
            <person name="Sese J."/>
            <person name="O'Brien M.J."/>
            <person name="Copetti D."/>
            <person name="Mohd Noor M.I."/>
            <person name="Ong R.C."/>
            <person name="Putra M."/>
            <person name="Sireger I.Z."/>
            <person name="Indrioko S."/>
            <person name="Kosugi Y."/>
            <person name="Izuno A."/>
            <person name="Isagi Y."/>
            <person name="Lee S.L."/>
            <person name="Shimizu K.K."/>
        </authorList>
    </citation>
    <scope>NUCLEOTIDE SEQUENCE [LARGE SCALE GENOMIC DNA]</scope>
    <source>
        <strain evidence="1">214</strain>
    </source>
</reference>
<gene>
    <name evidence="1" type="ORF">SLEP1_g2174</name>
</gene>
<evidence type="ECO:0000313" key="1">
    <source>
        <dbReference type="EMBL" id="GKU87840.1"/>
    </source>
</evidence>
<proteinExistence type="predicted"/>
<dbReference type="AlphaFoldDB" id="A0AAV5HM48"/>
<name>A0AAV5HM48_9ROSI</name>
<accession>A0AAV5HM48</accession>
<dbReference type="EMBL" id="BPVZ01000002">
    <property type="protein sequence ID" value="GKU87840.1"/>
    <property type="molecule type" value="Genomic_DNA"/>
</dbReference>
<sequence length="38" mass="4533">MQLDMCGMDYPRRRLVSRESTCYWFHVDNISLIGLVLN</sequence>